<sequence>MAYATTHRSLVATVPMQYALAESTARGANQPPLTISPGFVADAASKESPRHFCPCHGSTVLFFDSRLEEREL</sequence>
<evidence type="ECO:0000313" key="1">
    <source>
        <dbReference type="EMBL" id="SIT38819.1"/>
    </source>
</evidence>
<protein>
    <submittedName>
        <fullName evidence="1">Uncharacterized protein</fullName>
    </submittedName>
</protein>
<evidence type="ECO:0000313" key="2">
    <source>
        <dbReference type="Proteomes" id="UP000195569"/>
    </source>
</evidence>
<proteinExistence type="predicted"/>
<organism evidence="1 2">
    <name type="scientific">Paraburkholderia piptadeniae</name>
    <dbReference type="NCBI Taxonomy" id="1701573"/>
    <lineage>
        <taxon>Bacteria</taxon>
        <taxon>Pseudomonadati</taxon>
        <taxon>Pseudomonadota</taxon>
        <taxon>Betaproteobacteria</taxon>
        <taxon>Burkholderiales</taxon>
        <taxon>Burkholderiaceae</taxon>
        <taxon>Paraburkholderia</taxon>
    </lineage>
</organism>
<keyword evidence="2" id="KW-1185">Reference proteome</keyword>
<dbReference type="Proteomes" id="UP000195569">
    <property type="component" value="Unassembled WGS sequence"/>
</dbReference>
<accession>A0A1N7RUR1</accession>
<name>A0A1N7RUR1_9BURK</name>
<dbReference type="EMBL" id="CYGY02000019">
    <property type="protein sequence ID" value="SIT38819.1"/>
    <property type="molecule type" value="Genomic_DNA"/>
</dbReference>
<gene>
    <name evidence="1" type="ORF">BN2476_190029</name>
</gene>
<comment type="caution">
    <text evidence="1">The sequence shown here is derived from an EMBL/GenBank/DDBJ whole genome shotgun (WGS) entry which is preliminary data.</text>
</comment>
<dbReference type="AlphaFoldDB" id="A0A1N7RUR1"/>
<reference evidence="1" key="1">
    <citation type="submission" date="2016-12" db="EMBL/GenBank/DDBJ databases">
        <authorList>
            <person name="Moulin L."/>
        </authorList>
    </citation>
    <scope>NUCLEOTIDE SEQUENCE [LARGE SCALE GENOMIC DNA]</scope>
    <source>
        <strain evidence="1">STM 7183</strain>
    </source>
</reference>